<evidence type="ECO:0000313" key="1">
    <source>
        <dbReference type="EMBL" id="KYM98799.1"/>
    </source>
</evidence>
<dbReference type="InterPro" id="IPR052709">
    <property type="entry name" value="Transposase-MT_Hybrid"/>
</dbReference>
<dbReference type="EMBL" id="KQ977926">
    <property type="protein sequence ID" value="KYM98799.1"/>
    <property type="molecule type" value="Genomic_DNA"/>
</dbReference>
<dbReference type="AlphaFoldDB" id="A0A151IDL2"/>
<proteinExistence type="predicted"/>
<dbReference type="STRING" id="456900.A0A151IDL2"/>
<gene>
    <name evidence="1" type="ORF">ALC62_10488</name>
</gene>
<accession>A0A151IDL2</accession>
<evidence type="ECO:0008006" key="3">
    <source>
        <dbReference type="Google" id="ProtNLM"/>
    </source>
</evidence>
<keyword evidence="2" id="KW-1185">Reference proteome</keyword>
<sequence length="122" mass="14304">MSAKEVHPSVAQRIIIKFLMKEGVRPAEILCRLRQQFKSTFSQPCVFFWHKTFSGVRERVENESHDRRPRTSLTEDNTREVRDLLEIDRCITIAEIAAHLGNRYDSIQKIIIDELGYRKMSA</sequence>
<protein>
    <recommendedName>
        <fullName evidence="3">Mos1 transposase HTH domain-containing protein</fullName>
    </recommendedName>
</protein>
<dbReference type="Proteomes" id="UP000078542">
    <property type="component" value="Unassembled WGS sequence"/>
</dbReference>
<dbReference type="PANTHER" id="PTHR46060:SF1">
    <property type="entry name" value="MARINER MOS1 TRANSPOSASE-LIKE PROTEIN"/>
    <property type="match status" value="1"/>
</dbReference>
<organism evidence="1 2">
    <name type="scientific">Cyphomyrmex costatus</name>
    <dbReference type="NCBI Taxonomy" id="456900"/>
    <lineage>
        <taxon>Eukaryota</taxon>
        <taxon>Metazoa</taxon>
        <taxon>Ecdysozoa</taxon>
        <taxon>Arthropoda</taxon>
        <taxon>Hexapoda</taxon>
        <taxon>Insecta</taxon>
        <taxon>Pterygota</taxon>
        <taxon>Neoptera</taxon>
        <taxon>Endopterygota</taxon>
        <taxon>Hymenoptera</taxon>
        <taxon>Apocrita</taxon>
        <taxon>Aculeata</taxon>
        <taxon>Formicoidea</taxon>
        <taxon>Formicidae</taxon>
        <taxon>Myrmicinae</taxon>
        <taxon>Cyphomyrmex</taxon>
    </lineage>
</organism>
<name>A0A151IDL2_9HYME</name>
<reference evidence="1 2" key="1">
    <citation type="submission" date="2016-03" db="EMBL/GenBank/DDBJ databases">
        <title>Cyphomyrmex costatus WGS genome.</title>
        <authorList>
            <person name="Nygaard S."/>
            <person name="Hu H."/>
            <person name="Boomsma J."/>
            <person name="Zhang G."/>
        </authorList>
    </citation>
    <scope>NUCLEOTIDE SEQUENCE [LARGE SCALE GENOMIC DNA]</scope>
    <source>
        <strain evidence="1">MS0001</strain>
        <tissue evidence="1">Whole body</tissue>
    </source>
</reference>
<dbReference type="PANTHER" id="PTHR46060">
    <property type="entry name" value="MARINER MOS1 TRANSPOSASE-LIKE PROTEIN"/>
    <property type="match status" value="1"/>
</dbReference>
<evidence type="ECO:0000313" key="2">
    <source>
        <dbReference type="Proteomes" id="UP000078542"/>
    </source>
</evidence>